<feature type="transmembrane region" description="Helical" evidence="2">
    <location>
        <begin position="131"/>
        <end position="158"/>
    </location>
</feature>
<gene>
    <name evidence="3" type="ORF">PFISCL1PPCAC_9930</name>
</gene>
<proteinExistence type="predicted"/>
<feature type="transmembrane region" description="Helical" evidence="2">
    <location>
        <begin position="21"/>
        <end position="45"/>
    </location>
</feature>
<feature type="transmembrane region" description="Helical" evidence="2">
    <location>
        <begin position="51"/>
        <end position="72"/>
    </location>
</feature>
<keyword evidence="2" id="KW-0812">Transmembrane</keyword>
<evidence type="ECO:0000256" key="2">
    <source>
        <dbReference type="SAM" id="Phobius"/>
    </source>
</evidence>
<name>A0AAV5VH28_9BILA</name>
<keyword evidence="2" id="KW-1133">Transmembrane helix</keyword>
<accession>A0AAV5VH28</accession>
<sequence length="221" mass="24845">LQAGLRHRPLYSREDMVLKKRGVIFCLASLVVLFGHAAALWYRHISRTPSIWMTLLAGTFMIILTLGVAGSCAKKKSLVLLAAFYLDFLSVVLFIFSFIFALFFMLTPFYLDSVASASHHGFHWLLPYLCPSYSSIGSALLVYADTFLGFVIAFIALYNASDDGWKLIEECELRLPCKISHTTNPRINIRPDVFEAYQRGLPTSHASPSEPPPPYRSCSRK</sequence>
<evidence type="ECO:0000313" key="4">
    <source>
        <dbReference type="Proteomes" id="UP001432322"/>
    </source>
</evidence>
<evidence type="ECO:0008006" key="5">
    <source>
        <dbReference type="Google" id="ProtNLM"/>
    </source>
</evidence>
<dbReference type="AlphaFoldDB" id="A0AAV5VH28"/>
<keyword evidence="2" id="KW-0472">Membrane</keyword>
<reference evidence="3" key="1">
    <citation type="submission" date="2023-10" db="EMBL/GenBank/DDBJ databases">
        <title>Genome assembly of Pristionchus species.</title>
        <authorList>
            <person name="Yoshida K."/>
            <person name="Sommer R.J."/>
        </authorList>
    </citation>
    <scope>NUCLEOTIDE SEQUENCE</scope>
    <source>
        <strain evidence="3">RS5133</strain>
    </source>
</reference>
<comment type="caution">
    <text evidence="3">The sequence shown here is derived from an EMBL/GenBank/DDBJ whole genome shotgun (WGS) entry which is preliminary data.</text>
</comment>
<evidence type="ECO:0000313" key="3">
    <source>
        <dbReference type="EMBL" id="GMT18633.1"/>
    </source>
</evidence>
<feature type="non-terminal residue" evidence="3">
    <location>
        <position position="1"/>
    </location>
</feature>
<keyword evidence="4" id="KW-1185">Reference proteome</keyword>
<evidence type="ECO:0000256" key="1">
    <source>
        <dbReference type="SAM" id="MobiDB-lite"/>
    </source>
</evidence>
<dbReference type="EMBL" id="BTSY01000003">
    <property type="protein sequence ID" value="GMT18633.1"/>
    <property type="molecule type" value="Genomic_DNA"/>
</dbReference>
<dbReference type="Proteomes" id="UP001432322">
    <property type="component" value="Unassembled WGS sequence"/>
</dbReference>
<feature type="transmembrane region" description="Helical" evidence="2">
    <location>
        <begin position="84"/>
        <end position="111"/>
    </location>
</feature>
<feature type="region of interest" description="Disordered" evidence="1">
    <location>
        <begin position="201"/>
        <end position="221"/>
    </location>
</feature>
<protein>
    <recommendedName>
        <fullName evidence="5">MARVEL domain-containing protein</fullName>
    </recommendedName>
</protein>
<organism evidence="3 4">
    <name type="scientific">Pristionchus fissidentatus</name>
    <dbReference type="NCBI Taxonomy" id="1538716"/>
    <lineage>
        <taxon>Eukaryota</taxon>
        <taxon>Metazoa</taxon>
        <taxon>Ecdysozoa</taxon>
        <taxon>Nematoda</taxon>
        <taxon>Chromadorea</taxon>
        <taxon>Rhabditida</taxon>
        <taxon>Rhabditina</taxon>
        <taxon>Diplogasteromorpha</taxon>
        <taxon>Diplogasteroidea</taxon>
        <taxon>Neodiplogasteridae</taxon>
        <taxon>Pristionchus</taxon>
    </lineage>
</organism>